<dbReference type="Gene3D" id="3.30.429.10">
    <property type="entry name" value="Macrophage Migration Inhibitory Factor"/>
    <property type="match status" value="1"/>
</dbReference>
<evidence type="ECO:0000313" key="2">
    <source>
        <dbReference type="Proteomes" id="UP000008207"/>
    </source>
</evidence>
<dbReference type="Pfam" id="PF14552">
    <property type="entry name" value="Tautomerase_2"/>
    <property type="match status" value="1"/>
</dbReference>
<reference evidence="2" key="1">
    <citation type="submission" date="2009-01" db="EMBL/GenBank/DDBJ databases">
        <title>Complete sequence of plasmid 1 of Methylobacterium nodulans ORS 2060.</title>
        <authorList>
            <consortium name="US DOE Joint Genome Institute"/>
            <person name="Lucas S."/>
            <person name="Copeland A."/>
            <person name="Lapidus A."/>
            <person name="Glavina del Rio T."/>
            <person name="Dalin E."/>
            <person name="Tice H."/>
            <person name="Bruce D."/>
            <person name="Goodwin L."/>
            <person name="Pitluck S."/>
            <person name="Sims D."/>
            <person name="Brettin T."/>
            <person name="Detter J.C."/>
            <person name="Han C."/>
            <person name="Larimer F."/>
            <person name="Land M."/>
            <person name="Hauser L."/>
            <person name="Kyrpides N."/>
            <person name="Ivanova N."/>
            <person name="Marx C.J."/>
            <person name="Richardson P."/>
        </authorList>
    </citation>
    <scope>NUCLEOTIDE SEQUENCE [LARGE SCALE GENOMIC DNA]</scope>
    <source>
        <strain evidence="2">LMG 21967 / CNCM I-2342 / ORS 2060</strain>
        <plasmid evidence="2">Plasmid pMNOD01</plasmid>
    </source>
</reference>
<dbReference type="EMBL" id="CP001350">
    <property type="protein sequence ID" value="ACL62614.1"/>
    <property type="molecule type" value="Genomic_DNA"/>
</dbReference>
<dbReference type="RefSeq" id="WP_015934152.1">
    <property type="nucleotide sequence ID" value="NC_011892.1"/>
</dbReference>
<gene>
    <name evidence="1" type="ordered locus">Mnod_8518</name>
</gene>
<sequence>MPVLRFDLVGGRSPEELQVLLDAAHDAMLEAFQVTPGDRYQIVHEHPAAHLVVEDTGLGIPRTDKRVVLQVTTRPRSREMKETFYRLLCENLQARCGISPTDVVVSMVSNTDDDWSFGHGRAQFLTGEL</sequence>
<geneLocation type="plasmid" evidence="1 2">
    <name>pMNOD01</name>
</geneLocation>
<accession>B8IW24</accession>
<dbReference type="Proteomes" id="UP000008207">
    <property type="component" value="Plasmid pMNOD01"/>
</dbReference>
<evidence type="ECO:0000313" key="1">
    <source>
        <dbReference type="EMBL" id="ACL62614.1"/>
    </source>
</evidence>
<keyword evidence="1" id="KW-0614">Plasmid</keyword>
<dbReference type="InterPro" id="IPR014347">
    <property type="entry name" value="Tautomerase/MIF_sf"/>
</dbReference>
<dbReference type="KEGG" id="mno:Mnod_8518"/>
<dbReference type="AlphaFoldDB" id="B8IW24"/>
<organism evidence="1 2">
    <name type="scientific">Methylobacterium nodulans (strain LMG 21967 / CNCM I-2342 / ORS 2060)</name>
    <dbReference type="NCBI Taxonomy" id="460265"/>
    <lineage>
        <taxon>Bacteria</taxon>
        <taxon>Pseudomonadati</taxon>
        <taxon>Pseudomonadota</taxon>
        <taxon>Alphaproteobacteria</taxon>
        <taxon>Hyphomicrobiales</taxon>
        <taxon>Methylobacteriaceae</taxon>
        <taxon>Methylobacterium</taxon>
    </lineage>
</organism>
<keyword evidence="2" id="KW-1185">Reference proteome</keyword>
<dbReference type="InterPro" id="IPR037479">
    <property type="entry name" value="Tauto_MSAD"/>
</dbReference>
<protein>
    <submittedName>
        <fullName evidence="1">4-oxalocrotonate tautomerase</fullName>
    </submittedName>
</protein>
<dbReference type="HOGENOM" id="CLU_148073_0_0_5"/>
<dbReference type="OrthoDB" id="9804765at2"/>
<name>B8IW24_METNO</name>
<proteinExistence type="predicted"/>
<dbReference type="PANTHER" id="PTHR38460">
    <property type="entry name" value="TAUTOMERASE YOLI-RELATED"/>
    <property type="match status" value="1"/>
</dbReference>
<dbReference type="SUPFAM" id="SSF55331">
    <property type="entry name" value="Tautomerase/MIF"/>
    <property type="match status" value="1"/>
</dbReference>
<dbReference type="PANTHER" id="PTHR38460:SF1">
    <property type="entry name" value="TAUTOMERASE YOLI-RELATED"/>
    <property type="match status" value="1"/>
</dbReference>